<dbReference type="Gene3D" id="3.90.1150.10">
    <property type="entry name" value="Aspartate Aminotransferase, domain 1"/>
    <property type="match status" value="1"/>
</dbReference>
<evidence type="ECO:0000256" key="3">
    <source>
        <dbReference type="ARBA" id="ARBA00022898"/>
    </source>
</evidence>
<comment type="function">
    <text evidence="4 6">Catalyzes the cleavage of L-kynurenine (L-Kyn) and L-3-hydroxykynurenine (L-3OHKyn) into anthranilic acid (AA) and 3-hydroxyanthranilic acid (3-OHAA), respectively.</text>
</comment>
<comment type="caution">
    <text evidence="4">Lacks conserved residue(s) required for the propagation of feature annotation.</text>
</comment>
<feature type="binding site" evidence="4">
    <location>
        <begin position="127"/>
        <end position="130"/>
    </location>
    <ligand>
        <name>pyridoxal 5'-phosphate</name>
        <dbReference type="ChEBI" id="CHEBI:597326"/>
    </ligand>
</feature>
<dbReference type="GO" id="GO:0030429">
    <property type="term" value="F:kynureninase activity"/>
    <property type="evidence" value="ECO:0007669"/>
    <property type="project" value="UniProtKB-UniRule"/>
</dbReference>
<comment type="pathway">
    <text evidence="4 6">Cofactor biosynthesis; NAD(+) biosynthesis; quinolinate from L-kynurenine: step 2/3.</text>
</comment>
<protein>
    <recommendedName>
        <fullName evidence="4 5">Kynureninase</fullName>
        <ecNumber evidence="4 5">3.7.1.3</ecNumber>
    </recommendedName>
    <alternativeName>
        <fullName evidence="4">L-kynurenine hydrolase</fullName>
    </alternativeName>
</protein>
<dbReference type="PANTHER" id="PTHR14084">
    <property type="entry name" value="KYNURENINASE"/>
    <property type="match status" value="1"/>
</dbReference>
<gene>
    <name evidence="4" type="primary">kynU</name>
    <name evidence="7" type="ORF">ABB55_12080</name>
</gene>
<keyword evidence="3 4" id="KW-0663">Pyridoxal phosphate</keyword>
<comment type="catalytic activity">
    <reaction evidence="4 6">
        <text>L-kynurenine + H2O = anthranilate + L-alanine + H(+)</text>
        <dbReference type="Rhea" id="RHEA:16813"/>
        <dbReference type="ChEBI" id="CHEBI:15377"/>
        <dbReference type="ChEBI" id="CHEBI:15378"/>
        <dbReference type="ChEBI" id="CHEBI:16567"/>
        <dbReference type="ChEBI" id="CHEBI:57959"/>
        <dbReference type="ChEBI" id="CHEBI:57972"/>
        <dbReference type="EC" id="3.7.1.3"/>
    </reaction>
</comment>
<evidence type="ECO:0000313" key="7">
    <source>
        <dbReference type="EMBL" id="KPL52860.1"/>
    </source>
</evidence>
<evidence type="ECO:0000256" key="1">
    <source>
        <dbReference type="ARBA" id="ARBA00022642"/>
    </source>
</evidence>
<dbReference type="PANTHER" id="PTHR14084:SF0">
    <property type="entry name" value="KYNURENINASE"/>
    <property type="match status" value="1"/>
</dbReference>
<dbReference type="RefSeq" id="WP_054359023.1">
    <property type="nucleotide sequence ID" value="NZ_LJYW01000001.1"/>
</dbReference>
<dbReference type="InterPro" id="IPR015422">
    <property type="entry name" value="PyrdxlP-dep_Trfase_small"/>
</dbReference>
<name>A0A0P6W6A7_9HYPH</name>
<feature type="binding site" evidence="4">
    <location>
        <position position="196"/>
    </location>
    <ligand>
        <name>pyridoxal 5'-phosphate</name>
        <dbReference type="ChEBI" id="CHEBI:597326"/>
    </ligand>
</feature>
<dbReference type="EC" id="3.7.1.3" evidence="4 5"/>
<comment type="cofactor">
    <cofactor evidence="4 6">
        <name>pyridoxal 5'-phosphate</name>
        <dbReference type="ChEBI" id="CHEBI:597326"/>
    </cofactor>
</comment>
<feature type="binding site" evidence="4">
    <location>
        <position position="277"/>
    </location>
    <ligand>
        <name>pyridoxal 5'-phosphate</name>
        <dbReference type="ChEBI" id="CHEBI:597326"/>
    </ligand>
</feature>
<dbReference type="InterPro" id="IPR015424">
    <property type="entry name" value="PyrdxlP-dep_Trfase"/>
</dbReference>
<reference evidence="7 8" key="1">
    <citation type="submission" date="2015-09" db="EMBL/GenBank/DDBJ databases">
        <authorList>
            <person name="Jackson K.R."/>
            <person name="Lunt B.L."/>
            <person name="Fisher J.N.B."/>
            <person name="Gardner A.V."/>
            <person name="Bailey M.E."/>
            <person name="Deus L.M."/>
            <person name="Earl A.S."/>
            <person name="Gibby P.D."/>
            <person name="Hartmann K.A."/>
            <person name="Liu J.E."/>
            <person name="Manci A.M."/>
            <person name="Nielsen D.A."/>
            <person name="Solomon M.B."/>
            <person name="Breakwell D.P."/>
            <person name="Burnett S.H."/>
            <person name="Grose J.H."/>
        </authorList>
    </citation>
    <scope>NUCLEOTIDE SEQUENCE [LARGE SCALE GENOMIC DNA]</scope>
    <source>
        <strain evidence="7 8">16</strain>
    </source>
</reference>
<dbReference type="PIRSF" id="PIRSF038800">
    <property type="entry name" value="KYNU"/>
    <property type="match status" value="1"/>
</dbReference>
<evidence type="ECO:0000313" key="8">
    <source>
        <dbReference type="Proteomes" id="UP000048984"/>
    </source>
</evidence>
<organism evidence="7 8">
    <name type="scientific">Prosthecodimorpha hirschii</name>
    <dbReference type="NCBI Taxonomy" id="665126"/>
    <lineage>
        <taxon>Bacteria</taxon>
        <taxon>Pseudomonadati</taxon>
        <taxon>Pseudomonadota</taxon>
        <taxon>Alphaproteobacteria</taxon>
        <taxon>Hyphomicrobiales</taxon>
        <taxon>Ancalomicrobiaceae</taxon>
        <taxon>Prosthecodimorpha</taxon>
    </lineage>
</organism>
<dbReference type="InterPro" id="IPR010111">
    <property type="entry name" value="Kynureninase"/>
</dbReference>
<dbReference type="GO" id="GO:0043420">
    <property type="term" value="P:anthranilate metabolic process"/>
    <property type="evidence" value="ECO:0007669"/>
    <property type="project" value="TreeGrafter"/>
</dbReference>
<dbReference type="GO" id="GO:0019441">
    <property type="term" value="P:L-tryptophan catabolic process to kynurenine"/>
    <property type="evidence" value="ECO:0007669"/>
    <property type="project" value="TreeGrafter"/>
</dbReference>
<dbReference type="GO" id="GO:0009435">
    <property type="term" value="P:NAD+ biosynthetic process"/>
    <property type="evidence" value="ECO:0007669"/>
    <property type="project" value="UniProtKB-UniRule"/>
</dbReference>
<dbReference type="EMBL" id="LJYW01000001">
    <property type="protein sequence ID" value="KPL52860.1"/>
    <property type="molecule type" value="Genomic_DNA"/>
</dbReference>
<keyword evidence="2 4" id="KW-0378">Hydrolase</keyword>
<dbReference type="GO" id="GO:0097053">
    <property type="term" value="P:L-kynurenine catabolic process"/>
    <property type="evidence" value="ECO:0007669"/>
    <property type="project" value="UniProtKB-UniRule"/>
</dbReference>
<evidence type="ECO:0000256" key="6">
    <source>
        <dbReference type="PIRNR" id="PIRNR038800"/>
    </source>
</evidence>
<dbReference type="GO" id="GO:0005737">
    <property type="term" value="C:cytoplasm"/>
    <property type="evidence" value="ECO:0007669"/>
    <property type="project" value="UniProtKB-UniRule"/>
</dbReference>
<feature type="binding site" evidence="4">
    <location>
        <position position="251"/>
    </location>
    <ligand>
        <name>pyridoxal 5'-phosphate</name>
        <dbReference type="ChEBI" id="CHEBI:597326"/>
    </ligand>
</feature>
<comment type="pathway">
    <text evidence="4 6">Amino-acid degradation; L-kynurenine degradation; L-alanine and anthranilate from L-kynurenine: step 1/1.</text>
</comment>
<sequence length="410" mass="43493">MPALTRQDCLALDAADPLAGLRDRFDLPEGVIYLDGNSLGALPKGVAERVEQVVRAEWGRDLIRSWNTADWYGAPGRVGAKLAPLLGARPHEVTITDTISVNLYKLLVAAVRMRPGRTRILCEAGNFPSDNHIVDSVARQFGLEVVAVPAGEIAAAVDGTVAVATLSHVNYRSALMQDMGAVTEAIHRAGALAVWDLAHSSGAVRLDLDGTGADFAVGCGYKYLNGGPGAPSHIFVAERHQAAFDQPLTGWFAHAAPFRFDPGFARAEGIRAALCSTPQVLSLIALEAALDAFAGVDMGALEAKGRALGDLLIRFHDERLTRFGTAVASPRDAARRGSHVSIALDGGFPVMARLIERGIIGDFRAPDILRFGFAPPYLRFADIYDAAEALEAILAAGDWRDAPVATGAVT</sequence>
<dbReference type="HAMAP" id="MF_01970">
    <property type="entry name" value="Kynureninase"/>
    <property type="match status" value="1"/>
</dbReference>
<dbReference type="Pfam" id="PF22580">
    <property type="entry name" value="KYNU_C"/>
    <property type="match status" value="1"/>
</dbReference>
<dbReference type="STRING" id="665126.ABB55_12080"/>
<comment type="subunit">
    <text evidence="4 6">Homodimer.</text>
</comment>
<dbReference type="GO" id="GO:0019805">
    <property type="term" value="P:quinolinate biosynthetic process"/>
    <property type="evidence" value="ECO:0007669"/>
    <property type="project" value="UniProtKB-UniRule"/>
</dbReference>
<evidence type="ECO:0000256" key="2">
    <source>
        <dbReference type="ARBA" id="ARBA00022801"/>
    </source>
</evidence>
<keyword evidence="8" id="KW-1185">Reference proteome</keyword>
<proteinExistence type="inferred from homology"/>
<dbReference type="AlphaFoldDB" id="A0A0P6W6A7"/>
<dbReference type="UniPathway" id="UPA00253">
    <property type="reaction ID" value="UER00329"/>
</dbReference>
<dbReference type="SUPFAM" id="SSF53383">
    <property type="entry name" value="PLP-dependent transferases"/>
    <property type="match status" value="1"/>
</dbReference>
<comment type="catalytic activity">
    <reaction evidence="6">
        <text>3-hydroxy-L-kynurenine + H2O = 3-hydroxyanthranilate + L-alanine + H(+)</text>
        <dbReference type="Rhea" id="RHEA:25143"/>
        <dbReference type="ChEBI" id="CHEBI:15377"/>
        <dbReference type="ChEBI" id="CHEBI:15378"/>
        <dbReference type="ChEBI" id="CHEBI:36559"/>
        <dbReference type="ChEBI" id="CHEBI:57972"/>
        <dbReference type="ChEBI" id="CHEBI:58125"/>
        <dbReference type="EC" id="3.7.1.3"/>
    </reaction>
</comment>
<reference evidence="7 8" key="2">
    <citation type="submission" date="2015-10" db="EMBL/GenBank/DDBJ databases">
        <title>Draft Genome Sequence of Prosthecomicrobium hirschii ATCC 27832.</title>
        <authorList>
            <person name="Daniel J."/>
            <person name="Givan S.A."/>
            <person name="Brun Y.V."/>
            <person name="Brown P.J."/>
        </authorList>
    </citation>
    <scope>NUCLEOTIDE SEQUENCE [LARGE SCALE GENOMIC DNA]</scope>
    <source>
        <strain evidence="7 8">16</strain>
    </source>
</reference>
<keyword evidence="1 4" id="KW-0662">Pyridine nucleotide biosynthesis</keyword>
<feature type="binding site" evidence="4">
    <location>
        <position position="99"/>
    </location>
    <ligand>
        <name>pyridoxal 5'-phosphate</name>
        <dbReference type="ChEBI" id="CHEBI:597326"/>
    </ligand>
</feature>
<accession>A0A0P6W6A7</accession>
<feature type="binding site" evidence="4">
    <location>
        <position position="199"/>
    </location>
    <ligand>
        <name>pyridoxal 5'-phosphate</name>
        <dbReference type="ChEBI" id="CHEBI:597326"/>
    </ligand>
</feature>
<evidence type="ECO:0000256" key="4">
    <source>
        <dbReference type="HAMAP-Rule" id="MF_01970"/>
    </source>
</evidence>
<dbReference type="Proteomes" id="UP000048984">
    <property type="component" value="Unassembled WGS sequence"/>
</dbReference>
<feature type="binding site" evidence="4">
    <location>
        <position position="221"/>
    </location>
    <ligand>
        <name>pyridoxal 5'-phosphate</name>
        <dbReference type="ChEBI" id="CHEBI:597326"/>
    </ligand>
</feature>
<feature type="modified residue" description="N6-(pyridoxal phosphate)lysine" evidence="4">
    <location>
        <position position="222"/>
    </location>
</feature>
<dbReference type="GO" id="GO:0030170">
    <property type="term" value="F:pyridoxal phosphate binding"/>
    <property type="evidence" value="ECO:0007669"/>
    <property type="project" value="UniProtKB-UniRule"/>
</dbReference>
<dbReference type="NCBIfam" id="TIGR01814">
    <property type="entry name" value="kynureninase"/>
    <property type="match status" value="1"/>
</dbReference>
<comment type="similarity">
    <text evidence="4 6">Belongs to the kynureninase family.</text>
</comment>
<comment type="caution">
    <text evidence="7">The sequence shown here is derived from an EMBL/GenBank/DDBJ whole genome shotgun (WGS) entry which is preliminary data.</text>
</comment>
<evidence type="ECO:0000256" key="5">
    <source>
        <dbReference type="NCBIfam" id="TIGR01814"/>
    </source>
</evidence>
<feature type="binding site" evidence="4">
    <location>
        <position position="100"/>
    </location>
    <ligand>
        <name>pyridoxal 5'-phosphate</name>
        <dbReference type="ChEBI" id="CHEBI:597326"/>
    </ligand>
</feature>
<dbReference type="UniPathway" id="UPA00334">
    <property type="reaction ID" value="UER00455"/>
</dbReference>
<dbReference type="Gene3D" id="3.40.640.10">
    <property type="entry name" value="Type I PLP-dependent aspartate aminotransferase-like (Major domain)"/>
    <property type="match status" value="1"/>
</dbReference>
<dbReference type="InterPro" id="IPR015421">
    <property type="entry name" value="PyrdxlP-dep_Trfase_major"/>
</dbReference>